<gene>
    <name evidence="2" type="ORF">TRAPUB_12623</name>
</gene>
<dbReference type="OrthoDB" id="2755264at2759"/>
<feature type="compositionally biased region" description="Acidic residues" evidence="1">
    <location>
        <begin position="243"/>
        <end position="253"/>
    </location>
</feature>
<feature type="compositionally biased region" description="Low complexity" evidence="1">
    <location>
        <begin position="362"/>
        <end position="373"/>
    </location>
</feature>
<dbReference type="STRING" id="154538.A0A1M2VTD1"/>
<feature type="compositionally biased region" description="Polar residues" evidence="1">
    <location>
        <begin position="327"/>
        <end position="336"/>
    </location>
</feature>
<dbReference type="Proteomes" id="UP000184267">
    <property type="component" value="Unassembled WGS sequence"/>
</dbReference>
<dbReference type="OMA" id="MMEICKE"/>
<feature type="region of interest" description="Disordered" evidence="1">
    <location>
        <begin position="86"/>
        <end position="114"/>
    </location>
</feature>
<accession>A0A1M2VTD1</accession>
<reference evidence="2 3" key="1">
    <citation type="submission" date="2016-10" db="EMBL/GenBank/DDBJ databases">
        <title>Genome sequence of the basidiomycete white-rot fungus Trametes pubescens.</title>
        <authorList>
            <person name="Makela M.R."/>
            <person name="Granchi Z."/>
            <person name="Peng M."/>
            <person name="De Vries R.P."/>
            <person name="Grigoriev I."/>
            <person name="Riley R."/>
            <person name="Hilden K."/>
        </authorList>
    </citation>
    <scope>NUCLEOTIDE SEQUENCE [LARGE SCALE GENOMIC DNA]</scope>
    <source>
        <strain evidence="2 3">FBCC735</strain>
    </source>
</reference>
<feature type="region of interest" description="Disordered" evidence="1">
    <location>
        <begin position="1"/>
        <end position="23"/>
    </location>
</feature>
<comment type="caution">
    <text evidence="2">The sequence shown here is derived from an EMBL/GenBank/DDBJ whole genome shotgun (WGS) entry which is preliminary data.</text>
</comment>
<proteinExistence type="predicted"/>
<feature type="region of interest" description="Disordered" evidence="1">
    <location>
        <begin position="147"/>
        <end position="460"/>
    </location>
</feature>
<feature type="compositionally biased region" description="Polar residues" evidence="1">
    <location>
        <begin position="396"/>
        <end position="405"/>
    </location>
</feature>
<sequence>MVDDERMSLFQEPESSQPPGFHDIQTDLFSSATRTEQGWVKYHDMKAPVLAAIVPQAPSGACSSFYYLLSLPFFISSPLHSDSLLENSTRSSRRFPSVNSTRRPGNANHPAHQSRHAVFLPETQDPERAQAMHQMGDMCMHVVDHTNKTSKRKAERINPSFKDNPSVHSRTALRRRRTTEDVQLALHAPPAKKPALQSRATESRLRSAHPRPVHDCPMNEDEPIAGPSRPLFRRPSLTSYLDAAEDSDEEDDGMPSSTPTPPPKQRVPQRSVSVASSSSPSSASLSKGKYAVFSESPTSLNHVPLARQHSEDPSMSYDSMLDDSASPIEQQSGSQRSTEEEPLSPVVPSPVSLSKHPANAMLPPQALPARALPPQRPRAPSSTRSHAPRPQHSPLPGNTHQSKNLSKPYVPPSSSQAAGPSTSQPDRPPRASQQPQRELGMRPYHHGQRPNPNKPYQKLTIKPAPAACAGASTMGVAREPAAVAVQRQRSLSPEVPDPPFAIARARDPTADGAQAQAPQLEMSARRAEPRDDVGMAQDEAGKDADSSYGNISFPFDEADIEEAMRPHDR</sequence>
<feature type="compositionally biased region" description="Low complexity" evidence="1">
    <location>
        <begin position="184"/>
        <end position="196"/>
    </location>
</feature>
<protein>
    <submittedName>
        <fullName evidence="2">Uncharacterized protein</fullName>
    </submittedName>
</protein>
<keyword evidence="3" id="KW-1185">Reference proteome</keyword>
<dbReference type="AlphaFoldDB" id="A0A1M2VTD1"/>
<feature type="compositionally biased region" description="Low complexity" evidence="1">
    <location>
        <begin position="343"/>
        <end position="354"/>
    </location>
</feature>
<evidence type="ECO:0000313" key="3">
    <source>
        <dbReference type="Proteomes" id="UP000184267"/>
    </source>
</evidence>
<evidence type="ECO:0000313" key="2">
    <source>
        <dbReference type="EMBL" id="OJT10847.1"/>
    </source>
</evidence>
<feature type="compositionally biased region" description="Low complexity" evidence="1">
    <location>
        <begin position="266"/>
        <end position="284"/>
    </location>
</feature>
<feature type="region of interest" description="Disordered" evidence="1">
    <location>
        <begin position="485"/>
        <end position="569"/>
    </location>
</feature>
<evidence type="ECO:0000256" key="1">
    <source>
        <dbReference type="SAM" id="MobiDB-lite"/>
    </source>
</evidence>
<feature type="compositionally biased region" description="Polar residues" evidence="1">
    <location>
        <begin position="412"/>
        <end position="436"/>
    </location>
</feature>
<dbReference type="EMBL" id="MNAD01000727">
    <property type="protein sequence ID" value="OJT10847.1"/>
    <property type="molecule type" value="Genomic_DNA"/>
</dbReference>
<name>A0A1M2VTD1_TRAPU</name>
<feature type="compositionally biased region" description="Basic and acidic residues" evidence="1">
    <location>
        <begin position="523"/>
        <end position="545"/>
    </location>
</feature>
<organism evidence="2 3">
    <name type="scientific">Trametes pubescens</name>
    <name type="common">White-rot fungus</name>
    <dbReference type="NCBI Taxonomy" id="154538"/>
    <lineage>
        <taxon>Eukaryota</taxon>
        <taxon>Fungi</taxon>
        <taxon>Dikarya</taxon>
        <taxon>Basidiomycota</taxon>
        <taxon>Agaricomycotina</taxon>
        <taxon>Agaricomycetes</taxon>
        <taxon>Polyporales</taxon>
        <taxon>Polyporaceae</taxon>
        <taxon>Trametes</taxon>
    </lineage>
</organism>